<dbReference type="EMBL" id="BSXS01009614">
    <property type="protein sequence ID" value="GME96028.1"/>
    <property type="molecule type" value="Genomic_DNA"/>
</dbReference>
<evidence type="ECO:0000313" key="2">
    <source>
        <dbReference type="Proteomes" id="UP001165064"/>
    </source>
</evidence>
<reference evidence="1" key="1">
    <citation type="submission" date="2023-04" db="EMBL/GenBank/DDBJ databases">
        <title>Ambrosiozyma monospora NBRC 10751.</title>
        <authorList>
            <person name="Ichikawa N."/>
            <person name="Sato H."/>
            <person name="Tonouchi N."/>
        </authorList>
    </citation>
    <scope>NUCLEOTIDE SEQUENCE</scope>
    <source>
        <strain evidence="1">NBRC 10751</strain>
    </source>
</reference>
<name>A0ACB5TVW7_AMBMO</name>
<proteinExistence type="predicted"/>
<protein>
    <submittedName>
        <fullName evidence="1">Unnamed protein product</fullName>
    </submittedName>
</protein>
<accession>A0ACB5TVW7</accession>
<evidence type="ECO:0000313" key="1">
    <source>
        <dbReference type="EMBL" id="GME96028.1"/>
    </source>
</evidence>
<sequence length="106" mass="11469">MQSHQQQMQDPSVLQQQQQAQAASIPQYYQGDPSQLPVDYIDPTDYPGTEHSPLSGTPPSPATQAAQQQQAAAQASAQQQTPDLKSSSKYREAVSHICTSPDTSTQ</sequence>
<comment type="caution">
    <text evidence="1">The sequence shown here is derived from an EMBL/GenBank/DDBJ whole genome shotgun (WGS) entry which is preliminary data.</text>
</comment>
<keyword evidence="2" id="KW-1185">Reference proteome</keyword>
<gene>
    <name evidence="1" type="ORF">Amon02_000988000</name>
</gene>
<dbReference type="Proteomes" id="UP001165064">
    <property type="component" value="Unassembled WGS sequence"/>
</dbReference>
<organism evidence="1 2">
    <name type="scientific">Ambrosiozyma monospora</name>
    <name type="common">Yeast</name>
    <name type="synonym">Endomycopsis monosporus</name>
    <dbReference type="NCBI Taxonomy" id="43982"/>
    <lineage>
        <taxon>Eukaryota</taxon>
        <taxon>Fungi</taxon>
        <taxon>Dikarya</taxon>
        <taxon>Ascomycota</taxon>
        <taxon>Saccharomycotina</taxon>
        <taxon>Pichiomycetes</taxon>
        <taxon>Pichiales</taxon>
        <taxon>Pichiaceae</taxon>
        <taxon>Ambrosiozyma</taxon>
    </lineage>
</organism>